<organism evidence="2">
    <name type="scientific">Selaginella moellendorffii</name>
    <name type="common">Spikemoss</name>
    <dbReference type="NCBI Taxonomy" id="88036"/>
    <lineage>
        <taxon>Eukaryota</taxon>
        <taxon>Viridiplantae</taxon>
        <taxon>Streptophyta</taxon>
        <taxon>Embryophyta</taxon>
        <taxon>Tracheophyta</taxon>
        <taxon>Lycopodiopsida</taxon>
        <taxon>Selaginellales</taxon>
        <taxon>Selaginellaceae</taxon>
        <taxon>Selaginella</taxon>
    </lineage>
</organism>
<dbReference type="EMBL" id="GL377578">
    <property type="protein sequence ID" value="EFJ29208.1"/>
    <property type="molecule type" value="Genomic_DNA"/>
</dbReference>
<keyword evidence="2" id="KW-1185">Reference proteome</keyword>
<proteinExistence type="predicted"/>
<sequence length="206" mass="23752">MEETLLLHCLHEQRTDAFDKSLACYHPVCNGDKTRTLYAWNFGLFFVVNNHGNGGSKDFGNLVEDVAKRGVTPYRWLLIQACCQYAGGIFERHWMANYVANRHQLRQEIIQLDDLSEELLLREADIPPVRHRASLLQIRPRGIVVYATRPLAKPVLTGFTLYDMFTDVGGWSDATQMVESRGILQVDERAEKIITNDIYPRFYGMW</sequence>
<reference evidence="1 2" key="1">
    <citation type="journal article" date="2011" name="Science">
        <title>The Selaginella genome identifies genetic changes associated with the evolution of vascular plants.</title>
        <authorList>
            <person name="Banks J.A."/>
            <person name="Nishiyama T."/>
            <person name="Hasebe M."/>
            <person name="Bowman J.L."/>
            <person name="Gribskov M."/>
            <person name="dePamphilis C."/>
            <person name="Albert V.A."/>
            <person name="Aono N."/>
            <person name="Aoyama T."/>
            <person name="Ambrose B.A."/>
            <person name="Ashton N.W."/>
            <person name="Axtell M.J."/>
            <person name="Barker E."/>
            <person name="Barker M.S."/>
            <person name="Bennetzen J.L."/>
            <person name="Bonawitz N.D."/>
            <person name="Chapple C."/>
            <person name="Cheng C."/>
            <person name="Correa L.G."/>
            <person name="Dacre M."/>
            <person name="DeBarry J."/>
            <person name="Dreyer I."/>
            <person name="Elias M."/>
            <person name="Engstrom E.M."/>
            <person name="Estelle M."/>
            <person name="Feng L."/>
            <person name="Finet C."/>
            <person name="Floyd S.K."/>
            <person name="Frommer W.B."/>
            <person name="Fujita T."/>
            <person name="Gramzow L."/>
            <person name="Gutensohn M."/>
            <person name="Harholt J."/>
            <person name="Hattori M."/>
            <person name="Heyl A."/>
            <person name="Hirai T."/>
            <person name="Hiwatashi Y."/>
            <person name="Ishikawa M."/>
            <person name="Iwata M."/>
            <person name="Karol K.G."/>
            <person name="Koehler B."/>
            <person name="Kolukisaoglu U."/>
            <person name="Kubo M."/>
            <person name="Kurata T."/>
            <person name="Lalonde S."/>
            <person name="Li K."/>
            <person name="Li Y."/>
            <person name="Litt A."/>
            <person name="Lyons E."/>
            <person name="Manning G."/>
            <person name="Maruyama T."/>
            <person name="Michael T.P."/>
            <person name="Mikami K."/>
            <person name="Miyazaki S."/>
            <person name="Morinaga S."/>
            <person name="Murata T."/>
            <person name="Mueller-Roeber B."/>
            <person name="Nelson D.R."/>
            <person name="Obara M."/>
            <person name="Oguri Y."/>
            <person name="Olmstead R.G."/>
            <person name="Onodera N."/>
            <person name="Petersen B.L."/>
            <person name="Pils B."/>
            <person name="Prigge M."/>
            <person name="Rensing S.A."/>
            <person name="Riano-Pachon D.M."/>
            <person name="Roberts A.W."/>
            <person name="Sato Y."/>
            <person name="Scheller H.V."/>
            <person name="Schulz B."/>
            <person name="Schulz C."/>
            <person name="Shakirov E.V."/>
            <person name="Shibagaki N."/>
            <person name="Shinohara N."/>
            <person name="Shippen D.E."/>
            <person name="Soerensen I."/>
            <person name="Sotooka R."/>
            <person name="Sugimoto N."/>
            <person name="Sugita M."/>
            <person name="Sumikawa N."/>
            <person name="Tanurdzic M."/>
            <person name="Theissen G."/>
            <person name="Ulvskov P."/>
            <person name="Wakazuki S."/>
            <person name="Weng J.K."/>
            <person name="Willats W.W."/>
            <person name="Wipf D."/>
            <person name="Wolf P.G."/>
            <person name="Yang L."/>
            <person name="Zimmer A.D."/>
            <person name="Zhu Q."/>
            <person name="Mitros T."/>
            <person name="Hellsten U."/>
            <person name="Loque D."/>
            <person name="Otillar R."/>
            <person name="Salamov A."/>
            <person name="Schmutz J."/>
            <person name="Shapiro H."/>
            <person name="Lindquist E."/>
            <person name="Lucas S."/>
            <person name="Rokhsar D."/>
            <person name="Grigoriev I.V."/>
        </authorList>
    </citation>
    <scope>NUCLEOTIDE SEQUENCE [LARGE SCALE GENOMIC DNA]</scope>
</reference>
<dbReference type="HOGENOM" id="CLU_1333888_0_0_1"/>
<name>D8RFZ2_SELML</name>
<evidence type="ECO:0000313" key="2">
    <source>
        <dbReference type="Proteomes" id="UP000001514"/>
    </source>
</evidence>
<accession>D8RFZ2</accession>
<evidence type="ECO:0000313" key="1">
    <source>
        <dbReference type="EMBL" id="EFJ29208.1"/>
    </source>
</evidence>
<dbReference type="AlphaFoldDB" id="D8RFZ2"/>
<dbReference type="KEGG" id="smo:SELMODRAFT_410821"/>
<dbReference type="Proteomes" id="UP000001514">
    <property type="component" value="Unassembled WGS sequence"/>
</dbReference>
<protein>
    <submittedName>
        <fullName evidence="1">Uncharacterized protein</fullName>
    </submittedName>
</protein>
<dbReference type="Gramene" id="EFJ29208">
    <property type="protein sequence ID" value="EFJ29208"/>
    <property type="gene ID" value="SELMODRAFT_410821"/>
</dbReference>
<gene>
    <name evidence="1" type="ORF">SELMODRAFT_410821</name>
</gene>
<dbReference type="InParanoid" id="D8RFZ2"/>